<name>A0ABT1G5H3_9GAMM</name>
<dbReference type="RefSeq" id="WP_253445019.1">
    <property type="nucleotide sequence ID" value="NZ_JALJYF010000001.1"/>
</dbReference>
<comment type="caution">
    <text evidence="1">The sequence shown here is derived from an EMBL/GenBank/DDBJ whole genome shotgun (WGS) entry which is preliminary data.</text>
</comment>
<dbReference type="Gene3D" id="3.40.50.1240">
    <property type="entry name" value="Phosphoglycerate mutase-like"/>
    <property type="match status" value="1"/>
</dbReference>
<dbReference type="EMBL" id="JALJYF010000001">
    <property type="protein sequence ID" value="MCP1726551.1"/>
    <property type="molecule type" value="Genomic_DNA"/>
</dbReference>
<dbReference type="InterPro" id="IPR029033">
    <property type="entry name" value="His_PPase_superfam"/>
</dbReference>
<dbReference type="PANTHER" id="PTHR47623:SF1">
    <property type="entry name" value="OS09G0287300 PROTEIN"/>
    <property type="match status" value="1"/>
</dbReference>
<dbReference type="Proteomes" id="UP001523550">
    <property type="component" value="Unassembled WGS sequence"/>
</dbReference>
<keyword evidence="2" id="KW-1185">Reference proteome</keyword>
<dbReference type="SUPFAM" id="SSF53254">
    <property type="entry name" value="Phosphoglycerate mutase-like"/>
    <property type="match status" value="1"/>
</dbReference>
<reference evidence="1 2" key="1">
    <citation type="submission" date="2022-03" db="EMBL/GenBank/DDBJ databases">
        <title>Genomic Encyclopedia of Type Strains, Phase III (KMG-III): the genomes of soil and plant-associated and newly described type strains.</title>
        <authorList>
            <person name="Whitman W."/>
        </authorList>
    </citation>
    <scope>NUCLEOTIDE SEQUENCE [LARGE SCALE GENOMIC DNA]</scope>
    <source>
        <strain evidence="1 2">BSker1</strain>
    </source>
</reference>
<keyword evidence="1" id="KW-0378">Hydrolase</keyword>
<evidence type="ECO:0000313" key="1">
    <source>
        <dbReference type="EMBL" id="MCP1726551.1"/>
    </source>
</evidence>
<dbReference type="InterPro" id="IPR013078">
    <property type="entry name" value="His_Pase_superF_clade-1"/>
</dbReference>
<dbReference type="GO" id="GO:0016787">
    <property type="term" value="F:hydrolase activity"/>
    <property type="evidence" value="ECO:0007669"/>
    <property type="project" value="UniProtKB-KW"/>
</dbReference>
<sequence length="169" mass="18382">MQSQATARRLILMRHGEAGTASAMGVAGDYERPLTQRGAVDVQQMAGWLKAQQWAPEAILCSPARRTRETARLIREGLSLPEHSEQVDEQLYLAEESTLLSVLAEQSAKIQTLMLVGHNPGLADLIARLSGQAHPVPPATMALLEAHTPDWQLSGQILQVHAVQQPGLE</sequence>
<dbReference type="Pfam" id="PF00300">
    <property type="entry name" value="His_Phos_1"/>
    <property type="match status" value="1"/>
</dbReference>
<gene>
    <name evidence="1" type="ORF">J2T60_000516</name>
</gene>
<dbReference type="SMART" id="SM00855">
    <property type="entry name" value="PGAM"/>
    <property type="match status" value="1"/>
</dbReference>
<dbReference type="CDD" id="cd07067">
    <property type="entry name" value="HP_PGM_like"/>
    <property type="match status" value="1"/>
</dbReference>
<dbReference type="PANTHER" id="PTHR47623">
    <property type="entry name" value="OS09G0287300 PROTEIN"/>
    <property type="match status" value="1"/>
</dbReference>
<dbReference type="EC" id="3.1.3.-" evidence="1"/>
<proteinExistence type="predicted"/>
<protein>
    <submittedName>
        <fullName evidence="1">Phosphohistidine phosphatase</fullName>
        <ecNumber evidence="1">3.1.3.-</ecNumber>
    </submittedName>
</protein>
<evidence type="ECO:0000313" key="2">
    <source>
        <dbReference type="Proteomes" id="UP001523550"/>
    </source>
</evidence>
<organism evidence="1 2">
    <name type="scientific">Natronospira proteinivora</name>
    <dbReference type="NCBI Taxonomy" id="1807133"/>
    <lineage>
        <taxon>Bacteria</taxon>
        <taxon>Pseudomonadati</taxon>
        <taxon>Pseudomonadota</taxon>
        <taxon>Gammaproteobacteria</taxon>
        <taxon>Natronospirales</taxon>
        <taxon>Natronospiraceae</taxon>
        <taxon>Natronospira</taxon>
    </lineage>
</organism>
<accession>A0ABT1G5H3</accession>